<keyword evidence="6" id="KW-0862">Zinc</keyword>
<feature type="domain" description="MBD" evidence="17">
    <location>
        <begin position="236"/>
        <end position="305"/>
    </location>
</feature>
<evidence type="ECO:0000256" key="14">
    <source>
        <dbReference type="SAM" id="MobiDB-lite"/>
    </source>
</evidence>
<gene>
    <name evidence="18" type="ORF">CFOL_v3_16049</name>
</gene>
<feature type="region of interest" description="Disordered" evidence="14">
    <location>
        <begin position="803"/>
        <end position="824"/>
    </location>
</feature>
<dbReference type="PROSITE" id="PS50014">
    <property type="entry name" value="BROMODOMAIN_2"/>
    <property type="match status" value="1"/>
</dbReference>
<dbReference type="Gene3D" id="3.30.160.360">
    <property type="match status" value="1"/>
</dbReference>
<evidence type="ECO:0000313" key="18">
    <source>
        <dbReference type="EMBL" id="GAV72561.1"/>
    </source>
</evidence>
<sequence>RSPLIGIDLNEIPSASLAETLTDSIEVVRAFHDNPDPSPGAPAAIPGEGMDSECGVCGLPEERGHVVVCDGCERGFHLGCAEIRGRQAVNLGEWLCGECVNGGVNSKRWPLGIKSKRILDINASPPSDGDGEASEELQNLRKHSAGDDSFGGNAFGGPVRCSNFMYTGNGFGFQKDGGVMAHAINLGLDDIMHHTHIVGENLEEIDLGFLPGRHCSSAAGRFQSRNPSEILLQALREFVSERHGVLDEGWHVELKQSTSSDKLYAVYSAPDGRTFDSVAEVARYLGLTLDNEIKAEGSPLWERLPKGRKSTIISIGNSFFENKEKLGNGYCKELFSDVKSTEIGADKLGYTVKVTEAVSEDNDWSGSQQTKDGFPVQFEDFFIFSLGQVDARPSYHDHSMICPVGYRSCWHDKLTGSLFMCEVSDGGDSGPVFKVKRCSCSALPVPVGSTILFKSNLGQNNGETNDYTYYSKDCDNGVSIQLILSDPCPPKENDILTCLGNALDEGCDVETIDNLQLATSSIHGKLSFTQLAKFCSFPASLSIPSVYRGDSELEFLSDSLSKWLDQDRFGLDMEFVQEFIEQLPGVESCSQYEFLKNRNHYSASLTVGNGNLMLQRQGVEGKDEEASDGISRRPKRRRLVKDHSVDDCCPPSGKPVCLSLPPELVGDFHQVCEFLWRFTEVLGLKEPFLPEELEGELINPWFDGCNLSEKFEKEIQGTEVLNPHKNDCISEKVVSSSIESSMEVSRENPHAFVQMDTLAKKEAAQTRLAAVTYSRCSGVALTKIHSLLLGELMSELQSKVAPHVDPNLDYGESKSKRGRKKDVDNSIPAKRCKLNLLPINELTWPELARRYILAVLSMDGNLDSAEITARESGKVFRCLQGDGGILSGSLTGLAGMEADALLLAEATKKIFGSLNRENDVLAIEDEGSDATGACEKNSGSNGSIPDWAQVLESVRKLPTNVGTRIRKCVYEALEKGPPEWAKKRLEHSISKEVYKGNASGPTKKAVLSVLADVCSEGLQQKSDKGSKKKKFISISDTIMKQCRIVLRRAAAADDGKVFCNLLGRKLLNSSDNDDEGLLGSPAMVSRPLDFRTIDLRLAVGAYGGSHDAFLEDVRELWNNVRTAFGDQTELLELAEALSQNFESLYEKEVVSLVQKFVGYNKLECLSVEIKKEIKDVLASTSEIPKAPWDEGVCKVCGIDKDDVSVLLCDTCDAEYHTYCLSPPLASIPEGNWYCPSCATGTCNDQDASDSSEVFRQKRSKEYKGEVSRVFLEALVQLAAVMEENEYWDLSVDERVFLLKFLCDELLNSTLIRQHLEQCAETMAELQQKLRSSSVEWKNLKSREEIVAARAAKVDTHRHNAIEDVPLKEGLVPSHTNHDKCKGHSHNGSDGTNNLSVSSDGLPQPYGFREGTGVDGVDKHLSVTYSEKNHTCNSPITNYMDTGDQLKDVNGIVHYNKVSSPEIDKPFRPNHQGLCLPSDVTSVHVTEHVPSVSVDESQACHVELSAIKNDILLLQHSITSVESQILKLSVRREFLGSDSGGQLYWATSTPGQLPRIIVDGSLAVQQRRNMPNYIEQGNSIVMQNSTMSGLETRLNLEGPKACCPFLYEPNSAMVKGPPWVSYQTDAEIAELINWLDDNYPKERELKESIFHWQKLRIQDSQQNRNQAQEENLTALSMPPFSEKDAHCSCLITKAATLLEKKYGSCTESETIDLLKKQGKKARVTNVEKMYRCECLEPIWPSRNHCISCHRTFFTKIELEEHIDGSCNPDVLAPDKRREINDSFKGKVIIKPGATRAECTAKKDDVDYCKSGCSEFSSRLIKFQTDGLVCPYEFEEISSMFLTEGSNKELVQEIGLIGSNGIPSFVQSKSSYLSDSILMLTPQMEVGIVDDKFRAAEKLVFSQGDSSITSAVQNGISDQSSRRSATNETCELPKNSSLPLGKRGQKSSLNNQFPEMGVGRCCIVPKSSMKPLVGKVSQILRRLKINLLDIDAALPEEALRPSKVNCERRWAWRACVKSANTIYEMVQAIIILEDMIKTDYLRKEWWYWSSLSAAAKTSTLSSLALRIYSLDAAVVYEMSLTDIDPTDNMKPSCIPDQKPLPRLDLAEKCKVSRKSTKKRKEPEC</sequence>
<dbReference type="InterPro" id="IPR001739">
    <property type="entry name" value="Methyl_CpG_DNA-bd"/>
</dbReference>
<keyword evidence="9" id="KW-0238">DNA-binding</keyword>
<evidence type="ECO:0000256" key="2">
    <source>
        <dbReference type="ARBA" id="ARBA00007444"/>
    </source>
</evidence>
<dbReference type="GO" id="GO:0005634">
    <property type="term" value="C:nucleus"/>
    <property type="evidence" value="ECO:0007669"/>
    <property type="project" value="UniProtKB-SubCell"/>
</dbReference>
<evidence type="ECO:0000256" key="8">
    <source>
        <dbReference type="ARBA" id="ARBA00023117"/>
    </source>
</evidence>
<keyword evidence="4" id="KW-0479">Metal-binding</keyword>
<dbReference type="SMART" id="SM00249">
    <property type="entry name" value="PHD"/>
    <property type="match status" value="2"/>
</dbReference>
<dbReference type="SUPFAM" id="SSF47370">
    <property type="entry name" value="Bromodomain"/>
    <property type="match status" value="1"/>
</dbReference>
<keyword evidence="19" id="KW-1185">Reference proteome</keyword>
<dbReference type="InterPro" id="IPR036427">
    <property type="entry name" value="Bromodomain-like_sf"/>
</dbReference>
<dbReference type="InterPro" id="IPR013083">
    <property type="entry name" value="Znf_RING/FYVE/PHD"/>
</dbReference>
<dbReference type="Pfam" id="PF01429">
    <property type="entry name" value="MBD"/>
    <property type="match status" value="1"/>
</dbReference>
<dbReference type="Gene3D" id="3.30.890.10">
    <property type="entry name" value="Methyl-cpg-binding Protein 2, Chain A"/>
    <property type="match status" value="1"/>
</dbReference>
<evidence type="ECO:0000256" key="4">
    <source>
        <dbReference type="ARBA" id="ARBA00022723"/>
    </source>
</evidence>
<name>A0A1Q3BXA8_CEPFO</name>
<keyword evidence="8 12" id="KW-0103">Bromodomain</keyword>
<dbReference type="InterPro" id="IPR003888">
    <property type="entry name" value="FYrich_N"/>
</dbReference>
<dbReference type="InterPro" id="IPR003889">
    <property type="entry name" value="FYrich_C"/>
</dbReference>
<dbReference type="Gene3D" id="3.30.40.10">
    <property type="entry name" value="Zinc/RING finger domain, C3HC4 (zinc finger)"/>
    <property type="match status" value="2"/>
</dbReference>
<evidence type="ECO:0000259" key="15">
    <source>
        <dbReference type="PROSITE" id="PS50014"/>
    </source>
</evidence>
<comment type="subcellular location">
    <subcellularLocation>
        <location evidence="1">Nucleus</location>
    </subcellularLocation>
</comment>
<evidence type="ECO:0000256" key="7">
    <source>
        <dbReference type="ARBA" id="ARBA00023015"/>
    </source>
</evidence>
<dbReference type="InterPro" id="IPR019786">
    <property type="entry name" value="Zinc_finger_PHD-type_CS"/>
</dbReference>
<dbReference type="GO" id="GO:0140993">
    <property type="term" value="F:histone modifying activity"/>
    <property type="evidence" value="ECO:0007669"/>
    <property type="project" value="UniProtKB-ARBA"/>
</dbReference>
<dbReference type="GO" id="GO:0016740">
    <property type="term" value="F:transferase activity"/>
    <property type="evidence" value="ECO:0007669"/>
    <property type="project" value="UniProtKB-KW"/>
</dbReference>
<dbReference type="PROSITE" id="PS50982">
    <property type="entry name" value="MBD"/>
    <property type="match status" value="1"/>
</dbReference>
<comment type="caution">
    <text evidence="18">The sequence shown here is derived from an EMBL/GenBank/DDBJ whole genome shotgun (WGS) entry which is preliminary data.</text>
</comment>
<dbReference type="InterPro" id="IPR016177">
    <property type="entry name" value="DNA-bd_dom_sf"/>
</dbReference>
<keyword evidence="10" id="KW-0804">Transcription</keyword>
<dbReference type="SUPFAM" id="SSF54171">
    <property type="entry name" value="DNA-binding domain"/>
    <property type="match status" value="1"/>
</dbReference>
<evidence type="ECO:0000313" key="19">
    <source>
        <dbReference type="Proteomes" id="UP000187406"/>
    </source>
</evidence>
<accession>A0A1Q3BXA8</accession>
<dbReference type="InterPro" id="IPR011011">
    <property type="entry name" value="Znf_FYVE_PHD"/>
</dbReference>
<dbReference type="InterPro" id="IPR001965">
    <property type="entry name" value="Znf_PHD"/>
</dbReference>
<dbReference type="InParanoid" id="A0A1Q3BXA8"/>
<protein>
    <submittedName>
        <fullName evidence="18">Bromodomain domain-containing protein/PHD domain-containing protein/MBD domain-containing protein/FYRN domain-containing protein/FYRC domain-containing protein</fullName>
    </submittedName>
</protein>
<feature type="region of interest" description="Disordered" evidence="14">
    <location>
        <begin position="1371"/>
        <end position="1395"/>
    </location>
</feature>
<evidence type="ECO:0000256" key="13">
    <source>
        <dbReference type="PROSITE-ProRule" id="PRU00146"/>
    </source>
</evidence>
<dbReference type="Proteomes" id="UP000187406">
    <property type="component" value="Unassembled WGS sequence"/>
</dbReference>
<dbReference type="GO" id="GO:0003677">
    <property type="term" value="F:DNA binding"/>
    <property type="evidence" value="ECO:0007669"/>
    <property type="project" value="UniProtKB-KW"/>
</dbReference>
<evidence type="ECO:0000256" key="10">
    <source>
        <dbReference type="ARBA" id="ARBA00023163"/>
    </source>
</evidence>
<evidence type="ECO:0000256" key="11">
    <source>
        <dbReference type="ARBA" id="ARBA00023242"/>
    </source>
</evidence>
<keyword evidence="3" id="KW-0808">Transferase</keyword>
<evidence type="ECO:0000256" key="1">
    <source>
        <dbReference type="ARBA" id="ARBA00004123"/>
    </source>
</evidence>
<dbReference type="Pfam" id="PF15612">
    <property type="entry name" value="WHIM1"/>
    <property type="match status" value="1"/>
</dbReference>
<dbReference type="OrthoDB" id="1903104at2759"/>
<evidence type="ECO:0000256" key="9">
    <source>
        <dbReference type="ARBA" id="ARBA00023125"/>
    </source>
</evidence>
<evidence type="ECO:0000256" key="3">
    <source>
        <dbReference type="ARBA" id="ARBA00022679"/>
    </source>
</evidence>
<dbReference type="SUPFAM" id="SSF57903">
    <property type="entry name" value="FYVE/PHD zinc finger"/>
    <property type="match status" value="2"/>
</dbReference>
<dbReference type="Gene3D" id="1.20.920.10">
    <property type="entry name" value="Bromodomain-like"/>
    <property type="match status" value="1"/>
</dbReference>
<evidence type="ECO:0000256" key="12">
    <source>
        <dbReference type="PROSITE-ProRule" id="PRU00035"/>
    </source>
</evidence>
<feature type="non-terminal residue" evidence="18">
    <location>
        <position position="1"/>
    </location>
</feature>
<dbReference type="GO" id="GO:0000785">
    <property type="term" value="C:chromatin"/>
    <property type="evidence" value="ECO:0007669"/>
    <property type="project" value="UniProtKB-ARBA"/>
</dbReference>
<dbReference type="GO" id="GO:0048731">
    <property type="term" value="P:system development"/>
    <property type="evidence" value="ECO:0007669"/>
    <property type="project" value="UniProtKB-ARBA"/>
</dbReference>
<dbReference type="CDD" id="cd15519">
    <property type="entry name" value="PHD1_Lid2p_like"/>
    <property type="match status" value="1"/>
</dbReference>
<dbReference type="InterPro" id="IPR001487">
    <property type="entry name" value="Bromodomain"/>
</dbReference>
<dbReference type="PANTHER" id="PTHR47162">
    <property type="entry name" value="OS02G0192300 PROTEIN"/>
    <property type="match status" value="1"/>
</dbReference>
<feature type="domain" description="PHD-type" evidence="16">
    <location>
        <begin position="51"/>
        <end position="102"/>
    </location>
</feature>
<evidence type="ECO:0000259" key="17">
    <source>
        <dbReference type="PROSITE" id="PS50982"/>
    </source>
</evidence>
<feature type="domain" description="PHD-type" evidence="16">
    <location>
        <begin position="1190"/>
        <end position="1240"/>
    </location>
</feature>
<feature type="region of interest" description="Disordered" evidence="14">
    <location>
        <begin position="1910"/>
        <end position="1948"/>
    </location>
</feature>
<keyword evidence="5 13" id="KW-0863">Zinc-finger</keyword>
<organism evidence="18 19">
    <name type="scientific">Cephalotus follicularis</name>
    <name type="common">Albany pitcher plant</name>
    <dbReference type="NCBI Taxonomy" id="3775"/>
    <lineage>
        <taxon>Eukaryota</taxon>
        <taxon>Viridiplantae</taxon>
        <taxon>Streptophyta</taxon>
        <taxon>Embryophyta</taxon>
        <taxon>Tracheophyta</taxon>
        <taxon>Spermatophyta</taxon>
        <taxon>Magnoliopsida</taxon>
        <taxon>eudicotyledons</taxon>
        <taxon>Gunneridae</taxon>
        <taxon>Pentapetalae</taxon>
        <taxon>rosids</taxon>
        <taxon>fabids</taxon>
        <taxon>Oxalidales</taxon>
        <taxon>Cephalotaceae</taxon>
        <taxon>Cephalotus</taxon>
    </lineage>
</organism>
<keyword evidence="7" id="KW-0805">Transcription regulation</keyword>
<dbReference type="STRING" id="3775.A0A1Q3BXA8"/>
<dbReference type="PROSITE" id="PS50016">
    <property type="entry name" value="ZF_PHD_2"/>
    <property type="match status" value="2"/>
</dbReference>
<dbReference type="PANTHER" id="PTHR47162:SF8">
    <property type="entry name" value="METHYL-CPG-BINDING DOMAIN-CONTAINING PROTEIN 9"/>
    <property type="match status" value="1"/>
</dbReference>
<dbReference type="PROSITE" id="PS51542">
    <property type="entry name" value="FYRN"/>
    <property type="match status" value="1"/>
</dbReference>
<dbReference type="InterPro" id="IPR019787">
    <property type="entry name" value="Znf_PHD-finger"/>
</dbReference>
<comment type="similarity">
    <text evidence="2">Belongs to the WAL family.</text>
</comment>
<dbReference type="EMBL" id="BDDD01001016">
    <property type="protein sequence ID" value="GAV72561.1"/>
    <property type="molecule type" value="Genomic_DNA"/>
</dbReference>
<feature type="compositionally biased region" description="Polar residues" evidence="14">
    <location>
        <begin position="1385"/>
        <end position="1395"/>
    </location>
</feature>
<dbReference type="Pfam" id="PF00628">
    <property type="entry name" value="PHD"/>
    <property type="match status" value="2"/>
</dbReference>
<evidence type="ECO:0000256" key="5">
    <source>
        <dbReference type="ARBA" id="ARBA00022771"/>
    </source>
</evidence>
<evidence type="ECO:0000259" key="16">
    <source>
        <dbReference type="PROSITE" id="PS50016"/>
    </source>
</evidence>
<dbReference type="GO" id="GO:0008270">
    <property type="term" value="F:zinc ion binding"/>
    <property type="evidence" value="ECO:0007669"/>
    <property type="project" value="UniProtKB-KW"/>
</dbReference>
<dbReference type="PROSITE" id="PS51543">
    <property type="entry name" value="FYRC"/>
    <property type="match status" value="1"/>
</dbReference>
<dbReference type="InterPro" id="IPR028942">
    <property type="entry name" value="WHIM1_dom"/>
</dbReference>
<keyword evidence="11" id="KW-0539">Nucleus</keyword>
<dbReference type="FunCoup" id="A0A1Q3BXA8">
    <property type="interactions" value="1880"/>
</dbReference>
<dbReference type="Pfam" id="PF00439">
    <property type="entry name" value="Bromodomain"/>
    <property type="match status" value="1"/>
</dbReference>
<proteinExistence type="inferred from homology"/>
<feature type="domain" description="Bromo" evidence="15">
    <location>
        <begin position="1083"/>
        <end position="1131"/>
    </location>
</feature>
<reference evidence="19" key="1">
    <citation type="submission" date="2016-04" db="EMBL/GenBank/DDBJ databases">
        <title>Cephalotus genome sequencing.</title>
        <authorList>
            <person name="Fukushima K."/>
            <person name="Hasebe M."/>
            <person name="Fang X."/>
        </authorList>
    </citation>
    <scope>NUCLEOTIDE SEQUENCE [LARGE SCALE GENOMIC DNA]</scope>
    <source>
        <strain evidence="19">cv. St1</strain>
    </source>
</reference>
<dbReference type="PROSITE" id="PS01359">
    <property type="entry name" value="ZF_PHD_1"/>
    <property type="match status" value="2"/>
</dbReference>
<dbReference type="CDD" id="cd15489">
    <property type="entry name" value="PHD_SF"/>
    <property type="match status" value="1"/>
</dbReference>
<feature type="compositionally biased region" description="Polar residues" evidence="14">
    <location>
        <begin position="1910"/>
        <end position="1936"/>
    </location>
</feature>
<evidence type="ECO:0000256" key="6">
    <source>
        <dbReference type="ARBA" id="ARBA00022833"/>
    </source>
</evidence>